<feature type="compositionally biased region" description="Basic and acidic residues" evidence="3">
    <location>
        <begin position="802"/>
        <end position="812"/>
    </location>
</feature>
<dbReference type="InterPro" id="IPR040400">
    <property type="entry name" value="BAG5/6/7/8"/>
</dbReference>
<dbReference type="SMART" id="SM00264">
    <property type="entry name" value="BAG"/>
    <property type="match status" value="1"/>
</dbReference>
<feature type="compositionally biased region" description="Polar residues" evidence="3">
    <location>
        <begin position="264"/>
        <end position="274"/>
    </location>
</feature>
<dbReference type="PANTHER" id="PTHR33322">
    <property type="entry name" value="BAG DOMAIN CONTAINING PROTEIN, EXPRESSED"/>
    <property type="match status" value="1"/>
</dbReference>
<feature type="domain" description="BAG" evidence="4">
    <location>
        <begin position="455"/>
        <end position="530"/>
    </location>
</feature>
<evidence type="ECO:0000256" key="2">
    <source>
        <dbReference type="ARBA" id="ARBA00023186"/>
    </source>
</evidence>
<feature type="compositionally biased region" description="Basic and acidic residues" evidence="3">
    <location>
        <begin position="316"/>
        <end position="355"/>
    </location>
</feature>
<feature type="compositionally biased region" description="Polar residues" evidence="3">
    <location>
        <begin position="764"/>
        <end position="783"/>
    </location>
</feature>
<evidence type="ECO:0000313" key="5">
    <source>
        <dbReference type="EMBL" id="KAB1219530.1"/>
    </source>
</evidence>
<dbReference type="Gene3D" id="1.20.58.120">
    <property type="entry name" value="BAG domain"/>
    <property type="match status" value="1"/>
</dbReference>
<dbReference type="AlphaFoldDB" id="A0A6A1W9P5"/>
<dbReference type="InterPro" id="IPR000048">
    <property type="entry name" value="IQ_motif_EF-hand-BS"/>
</dbReference>
<dbReference type="FunFam" id="1.20.58.120:FF:000010">
    <property type="entry name" value="BAG family molecular chaperone regulator 6"/>
    <property type="match status" value="1"/>
</dbReference>
<reference evidence="5 6" key="1">
    <citation type="journal article" date="2019" name="Plant Biotechnol. J.">
        <title>The red bayberry genome and genetic basis of sex determination.</title>
        <authorList>
            <person name="Jia H.M."/>
            <person name="Jia H.J."/>
            <person name="Cai Q.L."/>
            <person name="Wang Y."/>
            <person name="Zhao H.B."/>
            <person name="Yang W.F."/>
            <person name="Wang G.Y."/>
            <person name="Li Y.H."/>
            <person name="Zhan D.L."/>
            <person name="Shen Y.T."/>
            <person name="Niu Q.F."/>
            <person name="Chang L."/>
            <person name="Qiu J."/>
            <person name="Zhao L."/>
            <person name="Xie H.B."/>
            <person name="Fu W.Y."/>
            <person name="Jin J."/>
            <person name="Li X.W."/>
            <person name="Jiao Y."/>
            <person name="Zhou C.C."/>
            <person name="Tu T."/>
            <person name="Chai C.Y."/>
            <person name="Gao J.L."/>
            <person name="Fan L.J."/>
            <person name="van de Weg E."/>
            <person name="Wang J.Y."/>
            <person name="Gao Z.S."/>
        </authorList>
    </citation>
    <scope>NUCLEOTIDE SEQUENCE [LARGE SCALE GENOMIC DNA]</scope>
    <source>
        <tissue evidence="5">Leaves</tissue>
    </source>
</reference>
<evidence type="ECO:0000313" key="6">
    <source>
        <dbReference type="Proteomes" id="UP000516437"/>
    </source>
</evidence>
<dbReference type="PANTHER" id="PTHR33322:SF16">
    <property type="entry name" value="BAG FAMILY MOLECULAR CHAPERONE REGULATOR 6"/>
    <property type="match status" value="1"/>
</dbReference>
<dbReference type="GO" id="GO:0009506">
    <property type="term" value="C:plasmodesma"/>
    <property type="evidence" value="ECO:0007669"/>
    <property type="project" value="TreeGrafter"/>
</dbReference>
<feature type="compositionally biased region" description="Basic and acidic residues" evidence="3">
    <location>
        <begin position="176"/>
        <end position="185"/>
    </location>
</feature>
<feature type="compositionally biased region" description="Low complexity" evidence="3">
    <location>
        <begin position="280"/>
        <end position="290"/>
    </location>
</feature>
<keyword evidence="1" id="KW-0112">Calmodulin-binding</keyword>
<evidence type="ECO:0000256" key="1">
    <source>
        <dbReference type="ARBA" id="ARBA00022860"/>
    </source>
</evidence>
<organism evidence="5 6">
    <name type="scientific">Morella rubra</name>
    <name type="common">Chinese bayberry</name>
    <dbReference type="NCBI Taxonomy" id="262757"/>
    <lineage>
        <taxon>Eukaryota</taxon>
        <taxon>Viridiplantae</taxon>
        <taxon>Streptophyta</taxon>
        <taxon>Embryophyta</taxon>
        <taxon>Tracheophyta</taxon>
        <taxon>Spermatophyta</taxon>
        <taxon>Magnoliopsida</taxon>
        <taxon>eudicotyledons</taxon>
        <taxon>Gunneridae</taxon>
        <taxon>Pentapetalae</taxon>
        <taxon>rosids</taxon>
        <taxon>fabids</taxon>
        <taxon>Fagales</taxon>
        <taxon>Myricaceae</taxon>
        <taxon>Morella</taxon>
    </lineage>
</organism>
<dbReference type="GO" id="GO:0006457">
    <property type="term" value="P:protein folding"/>
    <property type="evidence" value="ECO:0007669"/>
    <property type="project" value="TreeGrafter"/>
</dbReference>
<keyword evidence="2" id="KW-0143">Chaperone</keyword>
<dbReference type="PROSITE" id="PS50096">
    <property type="entry name" value="IQ"/>
    <property type="match status" value="1"/>
</dbReference>
<keyword evidence="6" id="KW-1185">Reference proteome</keyword>
<dbReference type="OrthoDB" id="787121at2759"/>
<dbReference type="GO" id="GO:0051087">
    <property type="term" value="F:protein-folding chaperone binding"/>
    <property type="evidence" value="ECO:0007669"/>
    <property type="project" value="InterPro"/>
</dbReference>
<sequence length="1048" mass="116851">MMPVYRCMESFPQDNNQMPFTQYYWLGFPAVPPHIKSDPATPHFAYESWRYGGNYGYSMPCQPCCHHNSFPVRVKNYPYPIVWIPPEHANDKGHKEPCQSKAEEPDKVSLVAKPHGSSGFDDEPRVWNGWFPLDRNNLGSLMQGADEKSTQNQQNENERRQFPFLIIWMPYNDKEEAGKDEKEMDAMPATAKEQRGTSKFIPENATRSGDHTNAANVNEKTVESNDDSRAMKDKTSKQKNIPVKQIDLHMEDISEDTPSRERSVNTMTKPSGTSSKRHSSSPPKMSKLSPVCLRVDPLPNKKNGNGSLRSPSSLAAKEHLKEVEPKEKEKVMEVVERKTSIDKDRDLKDESKTQDLVDLQMASQGEVSKRPTEKRTGKDDKEFEVQNDKETRKAGDRVSEESMEERKVTDSAKLAVEEGKLEKKSLLAEVAAVLIQSACRGYQVRKWETLKKLKQIAEVSQQMVDVRKQIHILESDTQRDEKQRVVIGGTIMRLLMKLDTIQGLHPTVREIRKSLARELVALQEKLDSLFIRPSGEAIEMSAEEAAGLEESSGKTCNQSRELIEPCGQEEHEKSEGGNSKAPVSSDVMNKEGEPQQSLEQKEVVFNSEVDVSEVEVKNVENGSTEFSELEKSNEYPSVEEKMESYSDIEGWVRNLPNLPVIQKMEESLQGATDEELTVFDSEEGEQVGMENNILQQGEEETNMSANVTASVEVDDLMTTDEAQEVTQLEGLECGVMDEGPTVSAFEKLERIQIDGNEKYHGEVTLSSPNGGAQIASQLGQQLQEVPEEPFNSESPDWMKAGNQKDENSKEATSEMAVEPPSLDFRQQSVPSIASESADSQTAISEADTEGLGGVRRDIIQALNSVYCTCSPVVTATGVPTPETEAPNGENKEDDDVQPLAITEEKKGALEAGNEIQDEVVIDHADGSETVKEDPLHEEEVEEGEAPLVASRTDIKISGDEADSGIGSDKKLIEENEKLRKMIEQLVKTGNEQLTVISSLIGRVKDQEKNLARKKKLRTRHYGAPISRSSCGVKPLNKLRKERAVGVAM</sequence>
<gene>
    <name evidence="5" type="ORF">CJ030_MR3G012326</name>
</gene>
<protein>
    <submittedName>
        <fullName evidence="5">BAG family molecular chaperone regulator 6</fullName>
    </submittedName>
</protein>
<dbReference type="Pfam" id="PF00612">
    <property type="entry name" value="IQ"/>
    <property type="match status" value="1"/>
</dbReference>
<feature type="region of interest" description="Disordered" evidence="3">
    <location>
        <begin position="176"/>
        <end position="406"/>
    </location>
</feature>
<evidence type="ECO:0000256" key="3">
    <source>
        <dbReference type="SAM" id="MobiDB-lite"/>
    </source>
</evidence>
<dbReference type="InterPro" id="IPR003103">
    <property type="entry name" value="BAG_domain"/>
</dbReference>
<feature type="region of interest" description="Disordered" evidence="3">
    <location>
        <begin position="872"/>
        <end position="897"/>
    </location>
</feature>
<feature type="compositionally biased region" description="Basic and acidic residues" evidence="3">
    <location>
        <begin position="220"/>
        <end position="236"/>
    </location>
</feature>
<feature type="region of interest" description="Disordered" evidence="3">
    <location>
        <begin position="761"/>
        <end position="850"/>
    </location>
</feature>
<dbReference type="PROSITE" id="PS51035">
    <property type="entry name" value="BAG"/>
    <property type="match status" value="1"/>
</dbReference>
<dbReference type="Proteomes" id="UP000516437">
    <property type="component" value="Chromosome 3"/>
</dbReference>
<proteinExistence type="predicted"/>
<feature type="compositionally biased region" description="Polar residues" evidence="3">
    <location>
        <begin position="824"/>
        <end position="843"/>
    </location>
</feature>
<feature type="compositionally biased region" description="Polar residues" evidence="3">
    <location>
        <begin position="302"/>
        <end position="313"/>
    </location>
</feature>
<dbReference type="EMBL" id="RXIC02000021">
    <property type="protein sequence ID" value="KAB1219530.1"/>
    <property type="molecule type" value="Genomic_DNA"/>
</dbReference>
<name>A0A6A1W9P5_9ROSI</name>
<dbReference type="InterPro" id="IPR036533">
    <property type="entry name" value="BAG_dom_sf"/>
</dbReference>
<evidence type="ECO:0000259" key="4">
    <source>
        <dbReference type="PROSITE" id="PS51035"/>
    </source>
</evidence>
<feature type="compositionally biased region" description="Polar residues" evidence="3">
    <location>
        <begin position="205"/>
        <end position="219"/>
    </location>
</feature>
<dbReference type="GO" id="GO:0005516">
    <property type="term" value="F:calmodulin binding"/>
    <property type="evidence" value="ECO:0007669"/>
    <property type="project" value="UniProtKB-KW"/>
</dbReference>
<feature type="compositionally biased region" description="Basic and acidic residues" evidence="3">
    <location>
        <begin position="367"/>
        <end position="406"/>
    </location>
</feature>
<accession>A0A6A1W9P5</accession>
<feature type="region of interest" description="Disordered" evidence="3">
    <location>
        <begin position="565"/>
        <end position="598"/>
    </location>
</feature>
<dbReference type="SUPFAM" id="SSF63491">
    <property type="entry name" value="BAG domain"/>
    <property type="match status" value="1"/>
</dbReference>
<dbReference type="Pfam" id="PF02179">
    <property type="entry name" value="BAG"/>
    <property type="match status" value="1"/>
</dbReference>
<comment type="caution">
    <text evidence="5">The sequence shown here is derived from an EMBL/GenBank/DDBJ whole genome shotgun (WGS) entry which is preliminary data.</text>
</comment>
<feature type="compositionally biased region" description="Basic and acidic residues" evidence="3">
    <location>
        <begin position="246"/>
        <end position="263"/>
    </location>
</feature>